<evidence type="ECO:0000313" key="1">
    <source>
        <dbReference type="EMBL" id="MFD2263493.1"/>
    </source>
</evidence>
<dbReference type="EMBL" id="JBHUIP010000011">
    <property type="protein sequence ID" value="MFD2263493.1"/>
    <property type="molecule type" value="Genomic_DNA"/>
</dbReference>
<comment type="caution">
    <text evidence="1">The sequence shown here is derived from an EMBL/GenBank/DDBJ whole genome shotgun (WGS) entry which is preliminary data.</text>
</comment>
<reference evidence="2" key="1">
    <citation type="journal article" date="2019" name="Int. J. Syst. Evol. Microbiol.">
        <title>The Global Catalogue of Microorganisms (GCM) 10K type strain sequencing project: providing services to taxonomists for standard genome sequencing and annotation.</title>
        <authorList>
            <consortium name="The Broad Institute Genomics Platform"/>
            <consortium name="The Broad Institute Genome Sequencing Center for Infectious Disease"/>
            <person name="Wu L."/>
            <person name="Ma J."/>
        </authorList>
    </citation>
    <scope>NUCLEOTIDE SEQUENCE [LARGE SCALE GENOMIC DNA]</scope>
    <source>
        <strain evidence="2">CGMCC 1.19062</strain>
    </source>
</reference>
<accession>A0ABW5DSA2</accession>
<dbReference type="RefSeq" id="WP_379876505.1">
    <property type="nucleotide sequence ID" value="NZ_JBHUIP010000011.1"/>
</dbReference>
<evidence type="ECO:0000313" key="2">
    <source>
        <dbReference type="Proteomes" id="UP001597295"/>
    </source>
</evidence>
<gene>
    <name evidence="1" type="ORF">ACFSM5_11385</name>
</gene>
<protein>
    <recommendedName>
        <fullName evidence="3">Prevent-host-death protein</fullName>
    </recommendedName>
</protein>
<evidence type="ECO:0008006" key="3">
    <source>
        <dbReference type="Google" id="ProtNLM"/>
    </source>
</evidence>
<dbReference type="Proteomes" id="UP001597295">
    <property type="component" value="Unassembled WGS sequence"/>
</dbReference>
<sequence>MRLSRLEVSKAVTPLPSLLSELKTIRARAVACNEMDMDLLSDDLDGPAEVGFTDQFAHGQFIED</sequence>
<keyword evidence="2" id="KW-1185">Reference proteome</keyword>
<organism evidence="1 2">
    <name type="scientific">Lacibacterium aquatile</name>
    <dbReference type="NCBI Taxonomy" id="1168082"/>
    <lineage>
        <taxon>Bacteria</taxon>
        <taxon>Pseudomonadati</taxon>
        <taxon>Pseudomonadota</taxon>
        <taxon>Alphaproteobacteria</taxon>
        <taxon>Rhodospirillales</taxon>
        <taxon>Rhodospirillaceae</taxon>
    </lineage>
</organism>
<proteinExistence type="predicted"/>
<name>A0ABW5DSA2_9PROT</name>